<organism evidence="1 2">
    <name type="scientific">Nicotiana tabacum</name>
    <name type="common">Common tobacco</name>
    <dbReference type="NCBI Taxonomy" id="4097"/>
    <lineage>
        <taxon>Eukaryota</taxon>
        <taxon>Viridiplantae</taxon>
        <taxon>Streptophyta</taxon>
        <taxon>Embryophyta</taxon>
        <taxon>Tracheophyta</taxon>
        <taxon>Spermatophyta</taxon>
        <taxon>Magnoliopsida</taxon>
        <taxon>eudicotyledons</taxon>
        <taxon>Gunneridae</taxon>
        <taxon>Pentapetalae</taxon>
        <taxon>asterids</taxon>
        <taxon>lamiids</taxon>
        <taxon>Solanales</taxon>
        <taxon>Solanaceae</taxon>
        <taxon>Nicotianoideae</taxon>
        <taxon>Nicotianeae</taxon>
        <taxon>Nicotiana</taxon>
    </lineage>
</organism>
<keyword evidence="1" id="KW-1185">Reference proteome</keyword>
<gene>
    <name evidence="2" type="primary">LOC142166004</name>
</gene>
<evidence type="ECO:0000313" key="1">
    <source>
        <dbReference type="Proteomes" id="UP000790787"/>
    </source>
</evidence>
<reference evidence="2" key="2">
    <citation type="submission" date="2025-08" db="UniProtKB">
        <authorList>
            <consortium name="RefSeq"/>
        </authorList>
    </citation>
    <scope>IDENTIFICATION</scope>
    <source>
        <tissue evidence="2">Leaf</tissue>
    </source>
</reference>
<sequence>MAIYVDFNPQPYQKVYFHQYGERIHLISWTPPPSDAWKLNFASITTYGMVGGGFVLRDQFAFFKSAFASAFERMNQAVEVELNTLQLGLSDALENGTDYLEVEGHSAETIQLITSQLAPTSPYVEFLVDKCIILLSSFKWVKIHPVSEFANEGALMLSRMALKHIGPRYWDGKPPLDISQILMEDVVGRWVDRRSNDDEIIEVDDLIGTFLFYHLSYY</sequence>
<reference evidence="1" key="1">
    <citation type="journal article" date="2014" name="Nat. Commun.">
        <title>The tobacco genome sequence and its comparison with those of tomato and potato.</title>
        <authorList>
            <person name="Sierro N."/>
            <person name="Battey J.N."/>
            <person name="Ouadi S."/>
            <person name="Bakaher N."/>
            <person name="Bovet L."/>
            <person name="Willig A."/>
            <person name="Goepfert S."/>
            <person name="Peitsch M.C."/>
            <person name="Ivanov N.V."/>
        </authorList>
    </citation>
    <scope>NUCLEOTIDE SEQUENCE [LARGE SCALE GENOMIC DNA]</scope>
</reference>
<protein>
    <submittedName>
        <fullName evidence="2">Uncharacterized protein LOC142166004</fullName>
    </submittedName>
</protein>
<proteinExistence type="predicted"/>
<accession>A0AC58S6E3</accession>
<name>A0AC58S6E3_TOBAC</name>
<dbReference type="RefSeq" id="XP_075080505.1">
    <property type="nucleotide sequence ID" value="XM_075224404.1"/>
</dbReference>
<evidence type="ECO:0000313" key="2">
    <source>
        <dbReference type="RefSeq" id="XP_075080505.1"/>
    </source>
</evidence>
<dbReference type="Proteomes" id="UP000790787">
    <property type="component" value="Chromosome 11"/>
</dbReference>